<evidence type="ECO:0000256" key="2">
    <source>
        <dbReference type="ARBA" id="ARBA00022676"/>
    </source>
</evidence>
<protein>
    <submittedName>
        <fullName evidence="11">Cellulose synthase, putative isoform 3</fullName>
    </submittedName>
</protein>
<dbReference type="FunFam" id="3.90.550.10:FF:000194">
    <property type="entry name" value="Cellulose synthase-like protein G2 isoform A"/>
    <property type="match status" value="1"/>
</dbReference>
<feature type="transmembrane region" description="Helical" evidence="10">
    <location>
        <begin position="611"/>
        <end position="629"/>
    </location>
</feature>
<comment type="subcellular location">
    <subcellularLocation>
        <location evidence="1">Endomembrane system</location>
        <topology evidence="1">Multi-pass membrane protein</topology>
    </subcellularLocation>
</comment>
<gene>
    <name evidence="11" type="ORF">TCM_020815</name>
</gene>
<keyword evidence="12" id="KW-1185">Reference proteome</keyword>
<feature type="binding site" evidence="9">
    <location>
        <position position="111"/>
    </location>
    <ligand>
        <name>UDP-alpha-D-glucose</name>
        <dbReference type="ChEBI" id="CHEBI:58885"/>
    </ligand>
</feature>
<dbReference type="GO" id="GO:0071555">
    <property type="term" value="P:cell wall organization"/>
    <property type="evidence" value="ECO:0007669"/>
    <property type="project" value="UniProtKB-KW"/>
</dbReference>
<dbReference type="Proteomes" id="UP000026915">
    <property type="component" value="Chromosome 4"/>
</dbReference>
<evidence type="ECO:0000256" key="7">
    <source>
        <dbReference type="ARBA" id="ARBA00023316"/>
    </source>
</evidence>
<dbReference type="PANTHER" id="PTHR13301">
    <property type="entry name" value="X-BOX TRANSCRIPTION FACTOR-RELATED"/>
    <property type="match status" value="1"/>
</dbReference>
<feature type="transmembrane region" description="Helical" evidence="10">
    <location>
        <begin position="641"/>
        <end position="661"/>
    </location>
</feature>
<evidence type="ECO:0000256" key="8">
    <source>
        <dbReference type="PIRSR" id="PIRSR605150-1"/>
    </source>
</evidence>
<dbReference type="EMBL" id="CM001882">
    <property type="protein sequence ID" value="EOY05956.1"/>
    <property type="molecule type" value="Genomic_DNA"/>
</dbReference>
<evidence type="ECO:0000313" key="11">
    <source>
        <dbReference type="EMBL" id="EOY05956.1"/>
    </source>
</evidence>
<evidence type="ECO:0000313" key="12">
    <source>
        <dbReference type="Proteomes" id="UP000026915"/>
    </source>
</evidence>
<dbReference type="Pfam" id="PF03552">
    <property type="entry name" value="Cellulose_synt"/>
    <property type="match status" value="3"/>
</dbReference>
<keyword evidence="5 10" id="KW-1133">Transmembrane helix</keyword>
<evidence type="ECO:0000256" key="3">
    <source>
        <dbReference type="ARBA" id="ARBA00022679"/>
    </source>
</evidence>
<dbReference type="GO" id="GO:0016020">
    <property type="term" value="C:membrane"/>
    <property type="evidence" value="ECO:0007669"/>
    <property type="project" value="InterPro"/>
</dbReference>
<feature type="transmembrane region" description="Helical" evidence="10">
    <location>
        <begin position="27"/>
        <end position="44"/>
    </location>
</feature>
<organism evidence="11 12">
    <name type="scientific">Theobroma cacao</name>
    <name type="common">Cacao</name>
    <name type="synonym">Cocoa</name>
    <dbReference type="NCBI Taxonomy" id="3641"/>
    <lineage>
        <taxon>Eukaryota</taxon>
        <taxon>Viridiplantae</taxon>
        <taxon>Streptophyta</taxon>
        <taxon>Embryophyta</taxon>
        <taxon>Tracheophyta</taxon>
        <taxon>Spermatophyta</taxon>
        <taxon>Magnoliopsida</taxon>
        <taxon>eudicotyledons</taxon>
        <taxon>Gunneridae</taxon>
        <taxon>Pentapetalae</taxon>
        <taxon>rosids</taxon>
        <taxon>malvids</taxon>
        <taxon>Malvales</taxon>
        <taxon>Malvaceae</taxon>
        <taxon>Byttnerioideae</taxon>
        <taxon>Theobroma</taxon>
    </lineage>
</organism>
<dbReference type="GO" id="GO:0016760">
    <property type="term" value="F:cellulose synthase (UDP-forming) activity"/>
    <property type="evidence" value="ECO:0007669"/>
    <property type="project" value="InterPro"/>
</dbReference>
<dbReference type="SUPFAM" id="SSF53448">
    <property type="entry name" value="Nucleotide-diphospho-sugar transferases"/>
    <property type="match status" value="1"/>
</dbReference>
<feature type="transmembrane region" description="Helical" evidence="10">
    <location>
        <begin position="56"/>
        <end position="77"/>
    </location>
</feature>
<evidence type="ECO:0000256" key="10">
    <source>
        <dbReference type="SAM" id="Phobius"/>
    </source>
</evidence>
<name>A0A061EM80_THECC</name>
<feature type="active site" evidence="8">
    <location>
        <position position="374"/>
    </location>
</feature>
<feature type="active site" evidence="8">
    <location>
        <position position="141"/>
    </location>
</feature>
<dbReference type="InterPro" id="IPR029044">
    <property type="entry name" value="Nucleotide-diphossugar_trans"/>
</dbReference>
<keyword evidence="6 10" id="KW-0472">Membrane</keyword>
<feature type="binding site" evidence="9">
    <location>
        <position position="141"/>
    </location>
    <ligand>
        <name>UDP-alpha-D-glucose</name>
        <dbReference type="ChEBI" id="CHEBI:58885"/>
    </ligand>
</feature>
<proteinExistence type="predicted"/>
<evidence type="ECO:0000256" key="6">
    <source>
        <dbReference type="ARBA" id="ARBA00023136"/>
    </source>
</evidence>
<evidence type="ECO:0000256" key="1">
    <source>
        <dbReference type="ARBA" id="ARBA00004127"/>
    </source>
</evidence>
<keyword evidence="3" id="KW-0808">Transferase</keyword>
<dbReference type="GO" id="GO:0012505">
    <property type="term" value="C:endomembrane system"/>
    <property type="evidence" value="ECO:0007669"/>
    <property type="project" value="UniProtKB-SubCell"/>
</dbReference>
<feature type="transmembrane region" description="Helical" evidence="10">
    <location>
        <begin position="574"/>
        <end position="599"/>
    </location>
</feature>
<keyword evidence="2" id="KW-0328">Glycosyltransferase</keyword>
<dbReference type="Gramene" id="EOY05956">
    <property type="protein sequence ID" value="EOY05956"/>
    <property type="gene ID" value="TCM_020815"/>
</dbReference>
<dbReference type="AlphaFoldDB" id="A0A061EM80"/>
<accession>A0A061EM80</accession>
<reference evidence="11 12" key="1">
    <citation type="journal article" date="2013" name="Genome Biol.">
        <title>The genome sequence of the most widely cultivated cacao type and its use to identify candidate genes regulating pod color.</title>
        <authorList>
            <person name="Motamayor J.C."/>
            <person name="Mockaitis K."/>
            <person name="Schmutz J."/>
            <person name="Haiminen N."/>
            <person name="Iii D.L."/>
            <person name="Cornejo O."/>
            <person name="Findley S.D."/>
            <person name="Zheng P."/>
            <person name="Utro F."/>
            <person name="Royaert S."/>
            <person name="Saski C."/>
            <person name="Jenkins J."/>
            <person name="Podicheti R."/>
            <person name="Zhao M."/>
            <person name="Scheffler B.E."/>
            <person name="Stack J.C."/>
            <person name="Feltus F.A."/>
            <person name="Mustiga G.M."/>
            <person name="Amores F."/>
            <person name="Phillips W."/>
            <person name="Marelli J.P."/>
            <person name="May G.D."/>
            <person name="Shapiro H."/>
            <person name="Ma J."/>
            <person name="Bustamante C.D."/>
            <person name="Schnell R.J."/>
            <person name="Main D."/>
            <person name="Gilbert D."/>
            <person name="Parida L."/>
            <person name="Kuhn D.N."/>
        </authorList>
    </citation>
    <scope>NUCLEOTIDE SEQUENCE [LARGE SCALE GENOMIC DNA]</scope>
    <source>
        <strain evidence="12">cv. Matina 1-6</strain>
    </source>
</reference>
<evidence type="ECO:0000256" key="5">
    <source>
        <dbReference type="ARBA" id="ARBA00022989"/>
    </source>
</evidence>
<dbReference type="InterPro" id="IPR005150">
    <property type="entry name" value="Cellulose_synth"/>
</dbReference>
<keyword evidence="7" id="KW-0961">Cell wall biogenesis/degradation</keyword>
<dbReference type="GO" id="GO:0030244">
    <property type="term" value="P:cellulose biosynthetic process"/>
    <property type="evidence" value="ECO:0007669"/>
    <property type="project" value="InterPro"/>
</dbReference>
<dbReference type="Gene3D" id="3.90.550.10">
    <property type="entry name" value="Spore Coat Polysaccharide Biosynthesis Protein SpsA, Chain A"/>
    <property type="match status" value="1"/>
</dbReference>
<evidence type="ECO:0000256" key="4">
    <source>
        <dbReference type="ARBA" id="ARBA00022692"/>
    </source>
</evidence>
<sequence>MLACKMKPLPFNLCNPKKRPAIINRSYALLHFIAATSLIFYRVSSLLHSRPSLPHLLMFASELILSLLWLLNQAYLWRPVSRKTFPERLLQEKGEELPGIDVFICTADPKKEPPLEVMNTVLSAMALDYPIGKLSVYVSDDGGSSSTLHAIREAWKFGRSWLPFCTRFGIKTRCPKAYFSRYEDDLGEKGYHEEKEKIKLRVSSMISNSPYILVLDCDMRCNDPTSALQAMCFHLDPRISSNLAFVQFPQKFHNLSTMDIYDGQLRSVFLVKWPGMDGLQGPMLSGTGFYMKRKALYGDIVQEDTDPIQLKQYLGPSNELVKSLHRSNHHNSVNNMDSPSRLLEETRNLASCTYEKETQWGKQVGFLYNSVVEDYLTGFILHCKGWNSLFCDPPRPAFLGTATTKLNDTLLQGARWNCGVLQVALSRFSPLIYGLSRMSLLQTMCYAHLSLQPLYSLPMWCLATIPQLCLLNAIPLYPKVSDSWFMIYSYIFIMSQLKHLEEVLSTGDPMWTWWNEERIWMMKSVTSYSIGSLNAVLKFFGLREANFVPTNKVADDEQVTFYQKGIFNFQASTIVLAPLVTLVSLNMISFAGGLARIIVKGSNWNEMFGQIFLSFFILMVHFPIVEGMMFRKDKGRIPPSVTLFSLALSTCFLCLGSLILMP</sequence>
<keyword evidence="4 10" id="KW-0812">Transmembrane</keyword>
<evidence type="ECO:0000256" key="9">
    <source>
        <dbReference type="PIRSR" id="PIRSR605150-2"/>
    </source>
</evidence>
<feature type="binding site" evidence="9">
    <location>
        <position position="112"/>
    </location>
    <ligand>
        <name>UDP-alpha-D-glucose</name>
        <dbReference type="ChEBI" id="CHEBI:58885"/>
    </ligand>
</feature>